<evidence type="ECO:0000256" key="1">
    <source>
        <dbReference type="SAM" id="MobiDB-lite"/>
    </source>
</evidence>
<dbReference type="EMBL" id="JAUEMJ010000012">
    <property type="protein sequence ID" value="MDN3243303.1"/>
    <property type="molecule type" value="Genomic_DNA"/>
</dbReference>
<feature type="compositionally biased region" description="Basic and acidic residues" evidence="1">
    <location>
        <begin position="1"/>
        <end position="10"/>
    </location>
</feature>
<keyword evidence="2" id="KW-1133">Transmembrane helix</keyword>
<organism evidence="3 5">
    <name type="scientific">Glycomyces tritici</name>
    <dbReference type="NCBI Taxonomy" id="2665176"/>
    <lineage>
        <taxon>Bacteria</taxon>
        <taxon>Bacillati</taxon>
        <taxon>Actinomycetota</taxon>
        <taxon>Actinomycetes</taxon>
        <taxon>Glycomycetales</taxon>
        <taxon>Glycomycetaceae</taxon>
        <taxon>Glycomyces</taxon>
    </lineage>
</organism>
<feature type="transmembrane region" description="Helical" evidence="2">
    <location>
        <begin position="202"/>
        <end position="225"/>
    </location>
</feature>
<protein>
    <recommendedName>
        <fullName evidence="6">PEGA domain-containing protein</fullName>
    </recommendedName>
</protein>
<reference evidence="3" key="1">
    <citation type="submission" date="2023-06" db="EMBL/GenBank/DDBJ databases">
        <title>Gycomyces niveus sp.nov., a novel actinomycete isolated from soil in Shouguang.</title>
        <authorList>
            <person name="Yang X."/>
            <person name="Zhao J."/>
        </authorList>
    </citation>
    <scope>NUCLEOTIDE SEQUENCE</scope>
    <source>
        <strain evidence="3">NEAU C2</strain>
    </source>
</reference>
<accession>A0ABT7YRN2</accession>
<evidence type="ECO:0000313" key="4">
    <source>
        <dbReference type="EMBL" id="MDN3243303.1"/>
    </source>
</evidence>
<feature type="region of interest" description="Disordered" evidence="1">
    <location>
        <begin position="45"/>
        <end position="65"/>
    </location>
</feature>
<keyword evidence="2" id="KW-0812">Transmembrane</keyword>
<evidence type="ECO:0000313" key="5">
    <source>
        <dbReference type="Proteomes" id="UP001171902"/>
    </source>
</evidence>
<comment type="caution">
    <text evidence="3">The sequence shown here is derived from an EMBL/GenBank/DDBJ whole genome shotgun (WGS) entry which is preliminary data.</text>
</comment>
<dbReference type="RefSeq" id="WP_289958190.1">
    <property type="nucleotide sequence ID" value="NZ_JAUEMJ010000004.1"/>
</dbReference>
<feature type="transmembrane region" description="Helical" evidence="2">
    <location>
        <begin position="176"/>
        <end position="196"/>
    </location>
</feature>
<gene>
    <name evidence="3" type="ORF">QWI33_16255</name>
    <name evidence="4" type="ORF">QWI33_26545</name>
</gene>
<proteinExistence type="predicted"/>
<dbReference type="Proteomes" id="UP001171902">
    <property type="component" value="Unassembled WGS sequence"/>
</dbReference>
<name>A0ABT7YRN2_9ACTN</name>
<sequence length="400" mass="43091">MTPARDDTPRRRLGRGAYRTRDDAYPQPLPLRVGDNEMRVVNERATAAARPNRSRSDPLTGLPSRKPMRVVQSADLRPGPGEGVVSVVADSGATAPVIAVDGVPVAVGNGQLDLVLPAGPHTVEVQNTATVDPVVVQVAEHGAHQVQYFEDGVSGHRVLGELPETAEFIPTNAGCWSWLVMVSAICCLPMSAVSILMPSETWHLVTGIVLGAVAVVLIGAGWPLYRRTKAKYHRDIARQRRALPREPVAYGTDAILLGAQPTAVPPLPEGMAAIDLHLTCGRHLWAGGRKAAHGSFLARAWTRPPSVRINGIERRASWGHWRYLVPTGEYQVTVLVDGRPVNLDVPERHTGGPGAQRDLVVEAHAGQAVAVEAEAQVYAVWRSATGEVESFEPRLRLETA</sequence>
<keyword evidence="5" id="KW-1185">Reference proteome</keyword>
<evidence type="ECO:0008006" key="6">
    <source>
        <dbReference type="Google" id="ProtNLM"/>
    </source>
</evidence>
<keyword evidence="2" id="KW-0472">Membrane</keyword>
<feature type="region of interest" description="Disordered" evidence="1">
    <location>
        <begin position="1"/>
        <end position="31"/>
    </location>
</feature>
<evidence type="ECO:0000313" key="3">
    <source>
        <dbReference type="EMBL" id="MDN3241280.1"/>
    </source>
</evidence>
<dbReference type="EMBL" id="JAUEMJ010000004">
    <property type="protein sequence ID" value="MDN3241280.1"/>
    <property type="molecule type" value="Genomic_DNA"/>
</dbReference>
<evidence type="ECO:0000256" key="2">
    <source>
        <dbReference type="SAM" id="Phobius"/>
    </source>
</evidence>